<dbReference type="PANTHER" id="PTHR30055:SF235">
    <property type="entry name" value="TRANSCRIPTIONAL REGULATORY PROTEIN"/>
    <property type="match status" value="1"/>
</dbReference>
<dbReference type="Pfam" id="PF00440">
    <property type="entry name" value="TetR_N"/>
    <property type="match status" value="1"/>
</dbReference>
<dbReference type="Pfam" id="PF17920">
    <property type="entry name" value="TetR_C_16"/>
    <property type="match status" value="1"/>
</dbReference>
<dbReference type="RefSeq" id="WP_085150640.1">
    <property type="nucleotide sequence ID" value="NZ_AP022612.1"/>
</dbReference>
<dbReference type="GO" id="GO:0000976">
    <property type="term" value="F:transcription cis-regulatory region binding"/>
    <property type="evidence" value="ECO:0007669"/>
    <property type="project" value="TreeGrafter"/>
</dbReference>
<dbReference type="InterPro" id="IPR036271">
    <property type="entry name" value="Tet_transcr_reg_TetR-rel_C_sf"/>
</dbReference>
<gene>
    <name evidence="2" type="ORF">MCNF_19490</name>
</gene>
<name>A0A7I7XVZ5_9MYCO</name>
<dbReference type="Gene3D" id="1.10.357.10">
    <property type="entry name" value="Tetracycline Repressor, domain 2"/>
    <property type="match status" value="1"/>
</dbReference>
<evidence type="ECO:0000256" key="1">
    <source>
        <dbReference type="ARBA" id="ARBA00023125"/>
    </source>
</evidence>
<dbReference type="GO" id="GO:0003700">
    <property type="term" value="F:DNA-binding transcription factor activity"/>
    <property type="evidence" value="ECO:0007669"/>
    <property type="project" value="TreeGrafter"/>
</dbReference>
<organism evidence="2 3">
    <name type="scientific">Mycolicibacterium confluentis</name>
    <dbReference type="NCBI Taxonomy" id="28047"/>
    <lineage>
        <taxon>Bacteria</taxon>
        <taxon>Bacillati</taxon>
        <taxon>Actinomycetota</taxon>
        <taxon>Actinomycetes</taxon>
        <taxon>Mycobacteriales</taxon>
        <taxon>Mycobacteriaceae</taxon>
        <taxon>Mycolicibacterium</taxon>
    </lineage>
</organism>
<dbReference type="PROSITE" id="PS50977">
    <property type="entry name" value="HTH_TETR_2"/>
    <property type="match status" value="1"/>
</dbReference>
<dbReference type="InterPro" id="IPR041678">
    <property type="entry name" value="TetR_C_16"/>
</dbReference>
<dbReference type="InterPro" id="IPR050109">
    <property type="entry name" value="HTH-type_TetR-like_transc_reg"/>
</dbReference>
<keyword evidence="3" id="KW-1185">Reference proteome</keyword>
<dbReference type="Proteomes" id="UP000466931">
    <property type="component" value="Chromosome"/>
</dbReference>
<dbReference type="PRINTS" id="PR00455">
    <property type="entry name" value="HTHTETR"/>
</dbReference>
<dbReference type="EMBL" id="AP022612">
    <property type="protein sequence ID" value="BBZ33344.1"/>
    <property type="molecule type" value="Genomic_DNA"/>
</dbReference>
<reference evidence="2" key="1">
    <citation type="journal article" date="2019" name="Emerg. Microbes Infect.">
        <title>Comprehensive subspecies identification of 175 nontuberculous mycobacteria species based on 7547 genomic profiles.</title>
        <authorList>
            <person name="Matsumoto Y."/>
            <person name="Kinjo T."/>
            <person name="Motooka D."/>
            <person name="Nabeya D."/>
            <person name="Jung N."/>
            <person name="Uechi K."/>
            <person name="Horii T."/>
            <person name="Iida T."/>
            <person name="Fujita J."/>
            <person name="Nakamura S."/>
        </authorList>
    </citation>
    <scope>NUCLEOTIDE SEQUENCE [LARGE SCALE GENOMIC DNA]</scope>
    <source>
        <strain evidence="2">JCM 13671</strain>
    </source>
</reference>
<dbReference type="SUPFAM" id="SSF46689">
    <property type="entry name" value="Homeodomain-like"/>
    <property type="match status" value="1"/>
</dbReference>
<protein>
    <submittedName>
        <fullName evidence="2">TetR family transcriptional regulator</fullName>
    </submittedName>
</protein>
<sequence>MTQIDSHRRRGRPAGTSDTRDRILRSARDLFARDGTTNTSIRAIAAEAGVDPALVHHYFGTKAQLIATAIDIPIDPERVLTVLRATPVESLGHAVPALILPLWESDLGAHLKATLRAALAGDQQSIFAGFLREVVLTGIAPRIDEPPGSGIVRAEFAATQMLGVVMARYIFELQPFARVPIDQVIETIAPTLQRYLTGDIAAVTT</sequence>
<dbReference type="InterPro" id="IPR009057">
    <property type="entry name" value="Homeodomain-like_sf"/>
</dbReference>
<evidence type="ECO:0000313" key="2">
    <source>
        <dbReference type="EMBL" id="BBZ33344.1"/>
    </source>
</evidence>
<dbReference type="InterPro" id="IPR001647">
    <property type="entry name" value="HTH_TetR"/>
</dbReference>
<dbReference type="PANTHER" id="PTHR30055">
    <property type="entry name" value="HTH-TYPE TRANSCRIPTIONAL REGULATOR RUTR"/>
    <property type="match status" value="1"/>
</dbReference>
<evidence type="ECO:0000313" key="3">
    <source>
        <dbReference type="Proteomes" id="UP000466931"/>
    </source>
</evidence>
<reference evidence="2" key="2">
    <citation type="submission" date="2020-02" db="EMBL/GenBank/DDBJ databases">
        <authorList>
            <person name="Matsumoto Y."/>
            <person name="Motooka D."/>
            <person name="Nakamura S."/>
        </authorList>
    </citation>
    <scope>NUCLEOTIDE SEQUENCE</scope>
    <source>
        <strain evidence="2">JCM 13671</strain>
    </source>
</reference>
<keyword evidence="1" id="KW-0238">DNA-binding</keyword>
<dbReference type="SUPFAM" id="SSF48498">
    <property type="entry name" value="Tetracyclin repressor-like, C-terminal domain"/>
    <property type="match status" value="1"/>
</dbReference>
<proteinExistence type="predicted"/>
<accession>A0A7I7XVZ5</accession>
<dbReference type="AlphaFoldDB" id="A0A7I7XVZ5"/>
<dbReference type="Gene3D" id="1.10.10.60">
    <property type="entry name" value="Homeodomain-like"/>
    <property type="match status" value="1"/>
</dbReference>